<protein>
    <submittedName>
        <fullName evidence="1">FxSxx-COOH system tetratricopeptide repeat protein</fullName>
    </submittedName>
</protein>
<evidence type="ECO:0000313" key="1">
    <source>
        <dbReference type="EMBL" id="WWQ67805.1"/>
    </source>
</evidence>
<organism evidence="1 2">
    <name type="scientific">Streptomyces citrinus</name>
    <dbReference type="NCBI Taxonomy" id="3118173"/>
    <lineage>
        <taxon>Bacteria</taxon>
        <taxon>Bacillati</taxon>
        <taxon>Actinomycetota</taxon>
        <taxon>Actinomycetes</taxon>
        <taxon>Kitasatosporales</taxon>
        <taxon>Streptomycetaceae</taxon>
        <taxon>Streptomyces</taxon>
    </lineage>
</organism>
<evidence type="ECO:0000313" key="2">
    <source>
        <dbReference type="Proteomes" id="UP001432251"/>
    </source>
</evidence>
<dbReference type="Proteomes" id="UP001432251">
    <property type="component" value="Chromosome"/>
</dbReference>
<name>A0ACD5AKN9_9ACTN</name>
<reference evidence="1" key="1">
    <citation type="journal article" date="2025" name="Int. J. Syst. Evol. Microbiol.">
        <title>Streptomyces citrinus sp. nov., with yellow diffusible pigment.</title>
        <authorList>
            <person name="He Y."/>
            <person name="Yang E."/>
            <person name="Xu J."/>
            <person name="Sun Y."/>
            <person name="Sun L."/>
        </authorList>
    </citation>
    <scope>NUCLEOTIDE SEQUENCE</scope>
    <source>
        <strain evidence="1">Q6</strain>
    </source>
</reference>
<keyword evidence="2" id="KW-1185">Reference proteome</keyword>
<dbReference type="EMBL" id="CP146022">
    <property type="protein sequence ID" value="WWQ67805.1"/>
    <property type="molecule type" value="Genomic_DNA"/>
</dbReference>
<accession>A0ACD5AKN9</accession>
<gene>
    <name evidence="1" type="primary">fxsT</name>
    <name evidence="1" type="ORF">V2W30_33735</name>
</gene>
<proteinExistence type="predicted"/>
<sequence length="1450" mass="156465">MTGLPRERAPDPSDGGHGEATGHDEPDWRDLADSAWLAAAWLASGRRDPAESHRTEADHPDGPAERDEIPPPRSAPVRPPTPPSSLPGSRATPSAPDADEESHDIRMPLFKSAPEGAGAESVFQLPPLPPPDPPRPLRLARALRVLGRRVPSRTLNLLDEERTAEHGLSDGLWIPYLRPEREPTFDLVFLVDDTLTMRAWRGTVRRIAEEATQSGAFRDVRTVRVCVPATGPAVLRWPGGRTGDPRELLDGSGRRLCLVVTDGLGAGWATAGADTLLTRLAGGGPTAVVHLLPPYLRHRSSLYPFRAQLGAAGFGALNRQLTCRPPHPLADPLPEPDDGGVPVPVLSAHPASFAAWADLVTGEPGVRRTLPVVLAGGLAKGAPAPGLRTPRIDGPRAAAAVVARFLGLASPIARHLALLLAVIPLDFDLIEELRERAVPEAGPDHVAEVMMGGLIDWDHDGGGSPEFADGVREALLATGNRSQLAHAVDLLADLRAGQGAAAPLRAAVRDPERTALPDPETSGRPWLRVELAVLRALSGPHARRAARIMAGITSGAPVANGGGPGAHRDNGAPGGEGLVADSTTEPGDDVPPTARPETTEHTDAGKADTTMDLKAPEHRFVRSGQPKIMGNVPPKNPNFTGREILLEAVEEQLRQKETAAVLPHALHGMGGVGKSQIAIEYVYRHSAEYNVIWWVPSERESLILASLAELAGVLGLNTGPQANTAVPAVQEALRTGKPHDNWLLIFDNAEDIDAVRAYFPSGGPGKIIVTSRNRDWERVATPLSVDVFDRSESIALLQRRAPDLSDQDADQLAEALGDLPLAIEQAGAWHAATGMPVAEHLELLAQRRLEILDLDPNPDYPVPVAAAWNLSLDRLAEEHPAARQLLEICALMAPEPIPLSLLRGGRNVVISPELDPVLRDPVLLARATRELSKFSLIRLDHKRGTLQMHRLMQNVLATGLDEAAEATMRKAAHQLLATAKPGEGAAPELWPTYQALLPHVQASGAVRSSDPWVRDFVYDVVFFLYFWGAHDTSMSMAREAWTAWQAQSGDDDILVIRMAKFLAFMLRKFGSPAEAMRLNETALERSRAGHVPDEELIGSMWQMAMAQRYQGDFEAARGLDEEALAMARRLFGPDDPQTLEAAHNYGVTLRCCGAFGEARAVDEETARQFDLLYGPTNGLTLNSLNGLAIDIRESGDYRGAHLLQESTYETYVTNFGPDNAATIKAARDLAVCRRRAGAVAAARELTEDTLVRFTERYGTQYEDTLATQMNAVVDRRLSGDLALSRELGEKNVTRYRTVFGESHASTLSALVNLAATLRALGEITAAEQHDVEAVEQFTATVGERHPFTLTARLGRANDHYARLGFAAARAVDEAVLPLLTDVLGPEHPLTLSCTANLGLDLRGLGETAEADRLHAQAVEGLTRVLGVEHPWRMAAQLHQRIEVDIAPLPM</sequence>